<sequence>MGGFKRDTQAIDAFLRSGALAPALLKEAEQLRAAAAAAAPRGSSDKGGHLADSYKAETAKASLYQGGPVRDVGRVYNDARHALAVEFGHRSRAGNPIPGAHTLGKLIGSKGKRKRRS</sequence>
<accession>A0A8S5SGY8</accession>
<feature type="region of interest" description="Disordered" evidence="1">
    <location>
        <begin position="90"/>
        <end position="117"/>
    </location>
</feature>
<evidence type="ECO:0000256" key="1">
    <source>
        <dbReference type="SAM" id="MobiDB-lite"/>
    </source>
</evidence>
<proteinExistence type="predicted"/>
<dbReference type="InterPro" id="IPR010064">
    <property type="entry name" value="HK97-gp10_tail"/>
</dbReference>
<dbReference type="EMBL" id="BK032594">
    <property type="protein sequence ID" value="DAF50222.1"/>
    <property type="molecule type" value="Genomic_DNA"/>
</dbReference>
<name>A0A8S5SGY8_9CAUD</name>
<protein>
    <submittedName>
        <fullName evidence="2">Putative tail-component</fullName>
    </submittedName>
</protein>
<reference evidence="2" key="1">
    <citation type="journal article" date="2021" name="Proc. Natl. Acad. Sci. U.S.A.">
        <title>A Catalog of Tens of Thousands of Viruses from Human Metagenomes Reveals Hidden Associations with Chronic Diseases.</title>
        <authorList>
            <person name="Tisza M.J."/>
            <person name="Buck C.B."/>
        </authorList>
    </citation>
    <scope>NUCLEOTIDE SEQUENCE</scope>
    <source>
        <strain evidence="2">CtXof7</strain>
    </source>
</reference>
<evidence type="ECO:0000313" key="2">
    <source>
        <dbReference type="EMBL" id="DAF50222.1"/>
    </source>
</evidence>
<organism evidence="2">
    <name type="scientific">Siphoviridae sp. ctXof7</name>
    <dbReference type="NCBI Taxonomy" id="2827888"/>
    <lineage>
        <taxon>Viruses</taxon>
        <taxon>Duplodnaviria</taxon>
        <taxon>Heunggongvirae</taxon>
        <taxon>Uroviricota</taxon>
        <taxon>Caudoviricetes</taxon>
    </lineage>
</organism>
<dbReference type="Pfam" id="PF04883">
    <property type="entry name" value="HK97-gp10_like"/>
    <property type="match status" value="1"/>
</dbReference>